<accession>A0A397Y4Q4</accession>
<organism evidence="1 2">
    <name type="scientific">Brassica campestris</name>
    <name type="common">Field mustard</name>
    <dbReference type="NCBI Taxonomy" id="3711"/>
    <lineage>
        <taxon>Eukaryota</taxon>
        <taxon>Viridiplantae</taxon>
        <taxon>Streptophyta</taxon>
        <taxon>Embryophyta</taxon>
        <taxon>Tracheophyta</taxon>
        <taxon>Spermatophyta</taxon>
        <taxon>Magnoliopsida</taxon>
        <taxon>eudicotyledons</taxon>
        <taxon>Gunneridae</taxon>
        <taxon>Pentapetalae</taxon>
        <taxon>rosids</taxon>
        <taxon>malvids</taxon>
        <taxon>Brassicales</taxon>
        <taxon>Brassicaceae</taxon>
        <taxon>Brassiceae</taxon>
        <taxon>Brassica</taxon>
    </lineage>
</organism>
<sequence length="49" mass="5568">MSMVIEHLPLPPCFHSPSNVKPLSPSPFRRSHGHIIYVLISVAEVECWQ</sequence>
<reference evidence="1 2" key="1">
    <citation type="submission" date="2018-06" db="EMBL/GenBank/DDBJ databases">
        <title>WGS assembly of Brassica rapa FPsc.</title>
        <authorList>
            <person name="Bowman J."/>
            <person name="Kohchi T."/>
            <person name="Yamato K."/>
            <person name="Jenkins J."/>
            <person name="Shu S."/>
            <person name="Ishizaki K."/>
            <person name="Yamaoka S."/>
            <person name="Nishihama R."/>
            <person name="Nakamura Y."/>
            <person name="Berger F."/>
            <person name="Adam C."/>
            <person name="Aki S."/>
            <person name="Althoff F."/>
            <person name="Araki T."/>
            <person name="Arteaga-Vazquez M."/>
            <person name="Balasubrmanian S."/>
            <person name="Bauer D."/>
            <person name="Boehm C."/>
            <person name="Briginshaw L."/>
            <person name="Caballero-Perez J."/>
            <person name="Catarino B."/>
            <person name="Chen F."/>
            <person name="Chiyoda S."/>
            <person name="Chovatia M."/>
            <person name="Davies K."/>
            <person name="Delmans M."/>
            <person name="Demura T."/>
            <person name="Dierschke T."/>
            <person name="Dolan L."/>
            <person name="Dorantes-Acosta A."/>
            <person name="Eklund D."/>
            <person name="Florent S."/>
            <person name="Flores-Sandoval E."/>
            <person name="Fujiyama A."/>
            <person name="Fukuzawa H."/>
            <person name="Galik B."/>
            <person name="Grimanelli D."/>
            <person name="Grimwood J."/>
            <person name="Grossniklaus U."/>
            <person name="Hamada T."/>
            <person name="Haseloff J."/>
            <person name="Hetherington A."/>
            <person name="Higo A."/>
            <person name="Hirakawa Y."/>
            <person name="Hundley H."/>
            <person name="Ikeda Y."/>
            <person name="Inoue K."/>
            <person name="Inoue S."/>
            <person name="Ishida S."/>
            <person name="Jia Q."/>
            <person name="Kakita M."/>
            <person name="Kanazawa T."/>
            <person name="Kawai Y."/>
            <person name="Kawashima T."/>
            <person name="Kennedy M."/>
            <person name="Kinose K."/>
            <person name="Kinoshita T."/>
            <person name="Kohara Y."/>
            <person name="Koide E."/>
            <person name="Komatsu K."/>
            <person name="Kopischke S."/>
            <person name="Kubo M."/>
            <person name="Kyozuka J."/>
            <person name="Lagercrantz U."/>
            <person name="Lin S."/>
            <person name="Lindquist E."/>
            <person name="Lipzen A."/>
            <person name="Lu C."/>
            <person name="Luna E."/>
            <person name="Martienssen R."/>
            <person name="Minamino N."/>
            <person name="Mizutani M."/>
            <person name="Mizutani M."/>
            <person name="Mochizuki N."/>
            <person name="Monte I."/>
            <person name="Mosher R."/>
            <person name="Nagasaki H."/>
            <person name="Nakagami H."/>
            <person name="Naramoto S."/>
            <person name="Nishitani K."/>
            <person name="Ohtani M."/>
            <person name="Okamoto T."/>
            <person name="Okumura M."/>
            <person name="Phillips J."/>
            <person name="Pollak B."/>
            <person name="Reinders A."/>
            <person name="Roevekamp M."/>
            <person name="Sano R."/>
            <person name="Sawa S."/>
            <person name="Schmid M."/>
            <person name="Shirakawa M."/>
            <person name="Solano R."/>
            <person name="Spunde A."/>
            <person name="Suetsugu N."/>
            <person name="Sugano S."/>
            <person name="Sugiyama A."/>
            <person name="Sun R."/>
            <person name="Suzuki Y."/>
            <person name="Takenaka M."/>
            <person name="Takezawa D."/>
            <person name="Tomogane H."/>
            <person name="Tsuzuki M."/>
            <person name="Ueda T."/>
            <person name="Umeda M."/>
            <person name="Ward J."/>
            <person name="Watanabe Y."/>
            <person name="Yazaki K."/>
            <person name="Yokoyama R."/>
            <person name="Yoshitake Y."/>
            <person name="Yotsui I."/>
            <person name="Zachgo S."/>
            <person name="Schmutz J."/>
        </authorList>
    </citation>
    <scope>NUCLEOTIDE SEQUENCE [LARGE SCALE GENOMIC DNA]</scope>
    <source>
        <strain evidence="2">cv. B-3</strain>
    </source>
</reference>
<dbReference type="AlphaFoldDB" id="A0A397Y4Q4"/>
<proteinExistence type="predicted"/>
<dbReference type="EMBL" id="CM010636">
    <property type="protein sequence ID" value="RID45830.1"/>
    <property type="molecule type" value="Genomic_DNA"/>
</dbReference>
<name>A0A397Y4Q4_BRACM</name>
<dbReference type="Proteomes" id="UP000264353">
    <property type="component" value="Chromosome A9"/>
</dbReference>
<evidence type="ECO:0000313" key="1">
    <source>
        <dbReference type="EMBL" id="RID45830.1"/>
    </source>
</evidence>
<evidence type="ECO:0000313" key="2">
    <source>
        <dbReference type="Proteomes" id="UP000264353"/>
    </source>
</evidence>
<protein>
    <submittedName>
        <fullName evidence="1">Uncharacterized protein</fullName>
    </submittedName>
</protein>
<gene>
    <name evidence="1" type="ORF">BRARA_I02527</name>
</gene>